<keyword evidence="7" id="KW-1185">Reference proteome</keyword>
<reference evidence="8" key="1">
    <citation type="submission" date="2022-11" db="UniProtKB">
        <authorList>
            <consortium name="WormBaseParasite"/>
        </authorList>
    </citation>
    <scope>IDENTIFICATION</scope>
</reference>
<feature type="transmembrane region" description="Helical" evidence="6">
    <location>
        <begin position="27"/>
        <end position="45"/>
    </location>
</feature>
<dbReference type="WBParaSite" id="PgB02X_g132_t01">
    <property type="protein sequence ID" value="PgB02X_g132_t01"/>
    <property type="gene ID" value="PgB02X_g132"/>
</dbReference>
<evidence type="ECO:0000313" key="8">
    <source>
        <dbReference type="WBParaSite" id="PgB02X_g132_t01"/>
    </source>
</evidence>
<dbReference type="GO" id="GO:0005783">
    <property type="term" value="C:endoplasmic reticulum"/>
    <property type="evidence" value="ECO:0007669"/>
    <property type="project" value="TreeGrafter"/>
</dbReference>
<evidence type="ECO:0000256" key="2">
    <source>
        <dbReference type="ARBA" id="ARBA00022692"/>
    </source>
</evidence>
<dbReference type="Pfam" id="PF03062">
    <property type="entry name" value="MBOAT"/>
    <property type="match status" value="1"/>
</dbReference>
<feature type="transmembrane region" description="Helical" evidence="6">
    <location>
        <begin position="212"/>
        <end position="232"/>
    </location>
</feature>
<evidence type="ECO:0000256" key="4">
    <source>
        <dbReference type="ARBA" id="ARBA00023136"/>
    </source>
</evidence>
<feature type="transmembrane region" description="Helical" evidence="6">
    <location>
        <begin position="451"/>
        <end position="471"/>
    </location>
</feature>
<accession>A0A914ZF60</accession>
<comment type="similarity">
    <text evidence="5">Belongs to the membrane-bound acyltransferase family. HHAT subfamily.</text>
</comment>
<feature type="transmembrane region" description="Helical" evidence="6">
    <location>
        <begin position="272"/>
        <end position="292"/>
    </location>
</feature>
<dbReference type="InterPro" id="IPR004299">
    <property type="entry name" value="MBOAT_fam"/>
</dbReference>
<dbReference type="PANTHER" id="PTHR13285">
    <property type="entry name" value="ACYLTRANSFERASE"/>
    <property type="match status" value="1"/>
</dbReference>
<feature type="transmembrane region" description="Helical" evidence="6">
    <location>
        <begin position="312"/>
        <end position="334"/>
    </location>
</feature>
<evidence type="ECO:0000256" key="5">
    <source>
        <dbReference type="ARBA" id="ARBA00038268"/>
    </source>
</evidence>
<dbReference type="GO" id="GO:0016020">
    <property type="term" value="C:membrane"/>
    <property type="evidence" value="ECO:0007669"/>
    <property type="project" value="UniProtKB-SubCell"/>
</dbReference>
<proteinExistence type="inferred from homology"/>
<keyword evidence="4 6" id="KW-0472">Membrane</keyword>
<dbReference type="Proteomes" id="UP000887569">
    <property type="component" value="Unplaced"/>
</dbReference>
<dbReference type="GO" id="GO:0016409">
    <property type="term" value="F:palmitoyltransferase activity"/>
    <property type="evidence" value="ECO:0007669"/>
    <property type="project" value="TreeGrafter"/>
</dbReference>
<evidence type="ECO:0000256" key="6">
    <source>
        <dbReference type="SAM" id="Phobius"/>
    </source>
</evidence>
<feature type="transmembrane region" description="Helical" evidence="6">
    <location>
        <begin position="501"/>
        <end position="520"/>
    </location>
</feature>
<protein>
    <submittedName>
        <fullName evidence="8">Protein-cysteine N-palmitoyltransferase Rasp</fullName>
    </submittedName>
</protein>
<dbReference type="AlphaFoldDB" id="A0A914ZF60"/>
<comment type="subcellular location">
    <subcellularLocation>
        <location evidence="1">Membrane</location>
        <topology evidence="1">Multi-pass membrane protein</topology>
    </subcellularLocation>
</comment>
<keyword evidence="3 6" id="KW-1133">Transmembrane helix</keyword>
<dbReference type="InterPro" id="IPR051085">
    <property type="entry name" value="MB_O-acyltransferase"/>
</dbReference>
<dbReference type="PANTHER" id="PTHR13285:SF18">
    <property type="entry name" value="PROTEIN-CYSTEINE N-PALMITOYLTRANSFERASE RASP"/>
    <property type="match status" value="1"/>
</dbReference>
<name>A0A914ZF60_PARUN</name>
<feature type="transmembrane region" description="Helical" evidence="6">
    <location>
        <begin position="109"/>
        <end position="125"/>
    </location>
</feature>
<sequence length="549" mass="64008">MQMSAEEKNSVHRDGFVLARLPHLELYFYYAIWIAHSFGALLLVYKITYDLQRTMQTWLPRSDYLPSYHIDTSDPEWSFYRVALPQMLFANFAHTGVFFAVPRLFSKRTSQYILIAFWLAVQLYLNSLKCLLTFAVLAISAVIASIFSHTQLFAWVFCISFVMKANRYAPFSPDPRIYYREFNFYLYGAIKVLNFCIHLTRNKVALLNEAMFIRYMQYLLYPPYTSMLIVLYEDFDKQMADVEQQQETKKGMLPSSFSSFISTELIWKLARLVIWYFAFELVLHFIYVHSFFNVPFSPFNRFSNYELAATAYVHGQMFFWKYVIIFGVPSWFALVDGMTPPKPPICISRVSRYSRMWRYFDRGLYQFLKIQVYMPLMGDLNGAYVRWRRLAAMAGAFMFVLAWHGTSSNYVCWVLLSGSELCIEWIGYAIARTSAWGKFSLMIGHRNQRRVIAFAMLATVIPGIFGVFFFLGRDGFGQLVFKKVLIDGLTDALHFRITLNASIPSAGFVFVHLILLGYCFNQVCLQLDESINKDDEQSNADKRLNEIIS</sequence>
<feature type="transmembrane region" description="Helical" evidence="6">
    <location>
        <begin position="182"/>
        <end position="200"/>
    </location>
</feature>
<evidence type="ECO:0000256" key="3">
    <source>
        <dbReference type="ARBA" id="ARBA00022989"/>
    </source>
</evidence>
<keyword evidence="2 6" id="KW-0812">Transmembrane</keyword>
<evidence type="ECO:0000256" key="1">
    <source>
        <dbReference type="ARBA" id="ARBA00004141"/>
    </source>
</evidence>
<evidence type="ECO:0000313" key="7">
    <source>
        <dbReference type="Proteomes" id="UP000887569"/>
    </source>
</evidence>
<organism evidence="7 8">
    <name type="scientific">Parascaris univalens</name>
    <name type="common">Nematode worm</name>
    <dbReference type="NCBI Taxonomy" id="6257"/>
    <lineage>
        <taxon>Eukaryota</taxon>
        <taxon>Metazoa</taxon>
        <taxon>Ecdysozoa</taxon>
        <taxon>Nematoda</taxon>
        <taxon>Chromadorea</taxon>
        <taxon>Rhabditida</taxon>
        <taxon>Spirurina</taxon>
        <taxon>Ascaridomorpha</taxon>
        <taxon>Ascaridoidea</taxon>
        <taxon>Ascarididae</taxon>
        <taxon>Parascaris</taxon>
    </lineage>
</organism>
<feature type="transmembrane region" description="Helical" evidence="6">
    <location>
        <begin position="131"/>
        <end position="162"/>
    </location>
</feature>